<dbReference type="Gene3D" id="3.10.290.10">
    <property type="entry name" value="RNA-binding S4 domain"/>
    <property type="match status" value="1"/>
</dbReference>
<dbReference type="Pfam" id="PF01479">
    <property type="entry name" value="S4"/>
    <property type="match status" value="1"/>
</dbReference>
<accession>A0A3Q9JNA1</accession>
<dbReference type="InterPro" id="IPR036986">
    <property type="entry name" value="S4_RNA-bd_sf"/>
</dbReference>
<evidence type="ECO:0000256" key="4">
    <source>
        <dbReference type="PIRNR" id="PIRNR016821"/>
    </source>
</evidence>
<reference evidence="8" key="1">
    <citation type="submission" date="2018-06" db="EMBL/GenBank/DDBJ databases">
        <title>Complete genome of Pseudomonas insecticola strain QZS01.</title>
        <authorList>
            <person name="Wang J."/>
            <person name="Su Q."/>
        </authorList>
    </citation>
    <scope>NUCLEOTIDE SEQUENCE [LARGE SCALE GENOMIC DNA]</scope>
    <source>
        <strain evidence="8">QZS01</strain>
    </source>
</reference>
<comment type="similarity">
    <text evidence="1 4">Belongs to the HSP15 family.</text>
</comment>
<dbReference type="GO" id="GO:0003727">
    <property type="term" value="F:single-stranded RNA binding"/>
    <property type="evidence" value="ECO:0007669"/>
    <property type="project" value="InterPro"/>
</dbReference>
<dbReference type="Proteomes" id="UP000273143">
    <property type="component" value="Chromosome"/>
</dbReference>
<dbReference type="CDD" id="cd00165">
    <property type="entry name" value="S4"/>
    <property type="match status" value="1"/>
</dbReference>
<evidence type="ECO:0000259" key="6">
    <source>
        <dbReference type="SMART" id="SM00363"/>
    </source>
</evidence>
<protein>
    <recommendedName>
        <fullName evidence="4">Heat shock protein 15</fullName>
    </recommendedName>
</protein>
<dbReference type="GO" id="GO:0003677">
    <property type="term" value="F:DNA binding"/>
    <property type="evidence" value="ECO:0007669"/>
    <property type="project" value="UniProtKB-KW"/>
</dbReference>
<dbReference type="InterPro" id="IPR025708">
    <property type="entry name" value="HSP15"/>
</dbReference>
<evidence type="ECO:0000313" key="8">
    <source>
        <dbReference type="Proteomes" id="UP000273143"/>
    </source>
</evidence>
<dbReference type="SMART" id="SM00363">
    <property type="entry name" value="S4"/>
    <property type="match status" value="1"/>
</dbReference>
<dbReference type="KEGG" id="emo:DM558_13995"/>
<dbReference type="GO" id="GO:0034605">
    <property type="term" value="P:cellular response to heat"/>
    <property type="evidence" value="ECO:0007669"/>
    <property type="project" value="InterPro"/>
</dbReference>
<dbReference type="PROSITE" id="PS50889">
    <property type="entry name" value="S4"/>
    <property type="match status" value="1"/>
</dbReference>
<gene>
    <name evidence="7" type="ORF">DM558_13995</name>
</gene>
<evidence type="ECO:0000256" key="2">
    <source>
        <dbReference type="ARBA" id="ARBA00022884"/>
    </source>
</evidence>
<evidence type="ECO:0000256" key="1">
    <source>
        <dbReference type="ARBA" id="ARBA00008396"/>
    </source>
</evidence>
<dbReference type="InterPro" id="IPR002942">
    <property type="entry name" value="S4_RNA-bd"/>
</dbReference>
<organism evidence="7 8">
    <name type="scientific">Entomomonas moraniae</name>
    <dbReference type="NCBI Taxonomy" id="2213226"/>
    <lineage>
        <taxon>Bacteria</taxon>
        <taxon>Pseudomonadati</taxon>
        <taxon>Pseudomonadota</taxon>
        <taxon>Gammaproteobacteria</taxon>
        <taxon>Pseudomonadales</taxon>
        <taxon>Pseudomonadaceae</taxon>
        <taxon>Entomomonas</taxon>
    </lineage>
</organism>
<feature type="domain" description="RNA-binding S4" evidence="6">
    <location>
        <begin position="9"/>
        <end position="72"/>
    </location>
</feature>
<keyword evidence="3 4" id="KW-0238">DNA-binding</keyword>
<evidence type="ECO:0000256" key="3">
    <source>
        <dbReference type="ARBA" id="ARBA00023125"/>
    </source>
</evidence>
<keyword evidence="8" id="KW-1185">Reference proteome</keyword>
<dbReference type="AlphaFoldDB" id="A0A3Q9JNA1"/>
<feature type="region of interest" description="Disordered" evidence="5">
    <location>
        <begin position="109"/>
        <end position="130"/>
    </location>
</feature>
<dbReference type="SUPFAM" id="SSF55174">
    <property type="entry name" value="Alpha-L RNA-binding motif"/>
    <property type="match status" value="1"/>
</dbReference>
<keyword evidence="2 4" id="KW-0694">RNA-binding</keyword>
<proteinExistence type="inferred from homology"/>
<sequence length="130" mass="15039">MTEQVIISCRLDKWLWAARFFKTRNIAKEAIAGGKIHFQGERCKPAKCIQIGDELTIRIGYDTRTIIIKALSEIRRAAPEAQKLYEETPESIKTREQAAAQRKLGMISIQTEGRPTKKQRRQIHQFRESN</sequence>
<dbReference type="RefSeq" id="WP_127164500.1">
    <property type="nucleotide sequence ID" value="NZ_CP029822.1"/>
</dbReference>
<dbReference type="EMBL" id="CP029822">
    <property type="protein sequence ID" value="AZS51808.1"/>
    <property type="molecule type" value="Genomic_DNA"/>
</dbReference>
<evidence type="ECO:0000256" key="5">
    <source>
        <dbReference type="SAM" id="MobiDB-lite"/>
    </source>
</evidence>
<name>A0A3Q9JNA1_9GAMM</name>
<dbReference type="PIRSF" id="PIRSF016821">
    <property type="entry name" value="HSP15"/>
    <property type="match status" value="1"/>
</dbReference>
<evidence type="ECO:0000313" key="7">
    <source>
        <dbReference type="EMBL" id="AZS51808.1"/>
    </source>
</evidence>
<dbReference type="GO" id="GO:0043023">
    <property type="term" value="F:ribosomal large subunit binding"/>
    <property type="evidence" value="ECO:0007669"/>
    <property type="project" value="InterPro"/>
</dbReference>